<feature type="compositionally biased region" description="Basic and acidic residues" evidence="1">
    <location>
        <begin position="70"/>
        <end position="82"/>
    </location>
</feature>
<keyword evidence="3" id="KW-0808">Transferase</keyword>
<feature type="region of interest" description="Disordered" evidence="1">
    <location>
        <begin position="44"/>
        <end position="92"/>
    </location>
</feature>
<protein>
    <submittedName>
        <fullName evidence="3">Reverse transcriptase domain-containing protein</fullName>
    </submittedName>
</protein>
<accession>A0A6L2N8Y3</accession>
<evidence type="ECO:0000259" key="2">
    <source>
        <dbReference type="Pfam" id="PF03732"/>
    </source>
</evidence>
<comment type="caution">
    <text evidence="3">The sequence shown here is derived from an EMBL/GenBank/DDBJ whole genome shotgun (WGS) entry which is preliminary data.</text>
</comment>
<evidence type="ECO:0000313" key="3">
    <source>
        <dbReference type="EMBL" id="GEU82651.1"/>
    </source>
</evidence>
<dbReference type="EMBL" id="BKCJ010008522">
    <property type="protein sequence ID" value="GEU82651.1"/>
    <property type="molecule type" value="Genomic_DNA"/>
</dbReference>
<feature type="region of interest" description="Disordered" evidence="1">
    <location>
        <begin position="405"/>
        <end position="430"/>
    </location>
</feature>
<evidence type="ECO:0000256" key="1">
    <source>
        <dbReference type="SAM" id="MobiDB-lite"/>
    </source>
</evidence>
<dbReference type="AlphaFoldDB" id="A0A6L2N8Y3"/>
<gene>
    <name evidence="3" type="ORF">Tci_054629</name>
</gene>
<dbReference type="SUPFAM" id="SSF56672">
    <property type="entry name" value="DNA/RNA polymerases"/>
    <property type="match status" value="1"/>
</dbReference>
<keyword evidence="3" id="KW-0695">RNA-directed DNA polymerase</keyword>
<feature type="domain" description="Retrotransposon gag" evidence="2">
    <location>
        <begin position="215"/>
        <end position="302"/>
    </location>
</feature>
<name>A0A6L2N8Y3_TANCI</name>
<dbReference type="InterPro" id="IPR043128">
    <property type="entry name" value="Rev_trsase/Diguanyl_cyclase"/>
</dbReference>
<dbReference type="GO" id="GO:0003964">
    <property type="term" value="F:RNA-directed DNA polymerase activity"/>
    <property type="evidence" value="ECO:0007669"/>
    <property type="project" value="UniProtKB-KW"/>
</dbReference>
<dbReference type="Pfam" id="PF03732">
    <property type="entry name" value="Retrotrans_gag"/>
    <property type="match status" value="1"/>
</dbReference>
<sequence length="829" mass="94982">MSTNEQTTLSQPTSVVRNTLGKEQVLQHSVMPIFDEALREHFESRTLSQRRGPKERLGPRHARSMSGSPEPRHDRSNSPRERGPKRKMVFKRLERAYSTNLETRETEFAYEKHHNKRTSSQRTKALSKCEGSAEGHWKSRPKRQKSSVEDNISQAWVCEETDPFTPWICYFDFPKTRMSSHIKTYDESEDPKDHLKIVQAAAKTERWAMPTWCHMFNSTLTGNVRVWFGDLLKESIDSYDDLKEAFLENYLQQKKCIKYPVEIHSIKQRDGESTKDFVQRYKLEYRDVKGAPECMKISRFMHEINNPEGEVAASNHEWKKSFPAWKQQDDGQKLKFKKGGFRNQQRPEGKQDRFTLLTKTPKEIMALDKGKFKPPPPMTTLRQIKEILKAGKLSHLIKEINKAVEKTRQRRQKGGNLRKGETADGEEDETEGSIIIKAEMGGHFVHRMYVDEGSSLKILYEHCFNRFHPEVRRQMIPTTMPLVGFSGEIIWPLGQISLLVKIGDEEHSTSAWMNFMIVRSSSPYNRIIGRPGPADMTGVPRHIAEHKFNIYEGCFPVRQKRRGQAPERNKAIYEEVEELMDADIMKEEEVIRDIEETLKTLREINMKLNPKKFTFGMREGTFLGYKVNLDGLKVCPDKVEAVLSLPSPKCLKDVQKLNGKLASLNRFLSKSAKKSFPFFKTPKKCTKKSDFQWIVEAETAFKQMKKSIAKLPILTAPKEKEERIIYLAAAKEVVTAKGVSIAVSKPVCSFAQCFRDFIWSLLLRSELASVFRMTCFVAPVDKVSWTEAGASNPGRSKLMPKASLFLTVSTSVVLKVGMPISAGITASAP</sequence>
<dbReference type="PANTHER" id="PTHR33223">
    <property type="entry name" value="CCHC-TYPE DOMAIN-CONTAINING PROTEIN"/>
    <property type="match status" value="1"/>
</dbReference>
<organism evidence="3">
    <name type="scientific">Tanacetum cinerariifolium</name>
    <name type="common">Dalmatian daisy</name>
    <name type="synonym">Chrysanthemum cinerariifolium</name>
    <dbReference type="NCBI Taxonomy" id="118510"/>
    <lineage>
        <taxon>Eukaryota</taxon>
        <taxon>Viridiplantae</taxon>
        <taxon>Streptophyta</taxon>
        <taxon>Embryophyta</taxon>
        <taxon>Tracheophyta</taxon>
        <taxon>Spermatophyta</taxon>
        <taxon>Magnoliopsida</taxon>
        <taxon>eudicotyledons</taxon>
        <taxon>Gunneridae</taxon>
        <taxon>Pentapetalae</taxon>
        <taxon>asterids</taxon>
        <taxon>campanulids</taxon>
        <taxon>Asterales</taxon>
        <taxon>Asteraceae</taxon>
        <taxon>Asteroideae</taxon>
        <taxon>Anthemideae</taxon>
        <taxon>Anthemidinae</taxon>
        <taxon>Tanacetum</taxon>
    </lineage>
</organism>
<dbReference type="InterPro" id="IPR005162">
    <property type="entry name" value="Retrotrans_gag_dom"/>
</dbReference>
<reference evidence="3" key="1">
    <citation type="journal article" date="2019" name="Sci. Rep.">
        <title>Draft genome of Tanacetum cinerariifolium, the natural source of mosquito coil.</title>
        <authorList>
            <person name="Yamashiro T."/>
            <person name="Shiraishi A."/>
            <person name="Satake H."/>
            <person name="Nakayama K."/>
        </authorList>
    </citation>
    <scope>NUCLEOTIDE SEQUENCE</scope>
</reference>
<keyword evidence="3" id="KW-0548">Nucleotidyltransferase</keyword>
<proteinExistence type="predicted"/>
<dbReference type="PANTHER" id="PTHR33223:SF11">
    <property type="entry name" value="ELEMENT PROTEIN, PUTATIVE-RELATED"/>
    <property type="match status" value="1"/>
</dbReference>
<feature type="region of interest" description="Disordered" evidence="1">
    <location>
        <begin position="108"/>
        <end position="149"/>
    </location>
</feature>
<dbReference type="Gene3D" id="3.30.70.270">
    <property type="match status" value="2"/>
</dbReference>
<dbReference type="InterPro" id="IPR043502">
    <property type="entry name" value="DNA/RNA_pol_sf"/>
</dbReference>